<evidence type="ECO:0000256" key="3">
    <source>
        <dbReference type="ARBA" id="ARBA00023004"/>
    </source>
</evidence>
<evidence type="ECO:0000313" key="6">
    <source>
        <dbReference type="Proteomes" id="UP000288716"/>
    </source>
</evidence>
<keyword evidence="3" id="KW-0408">Iron</keyword>
<proteinExistence type="inferred from homology"/>
<dbReference type="PANTHER" id="PTHR24300">
    <property type="entry name" value="CYTOCHROME P450 508A4-RELATED"/>
    <property type="match status" value="1"/>
</dbReference>
<dbReference type="InterPro" id="IPR050182">
    <property type="entry name" value="Cytochrome_P450_fam2"/>
</dbReference>
<comment type="similarity">
    <text evidence="1">Belongs to the cytochrome P450 family.</text>
</comment>
<dbReference type="VEuPathDB" id="VectorBase:LDEU010765"/>
<keyword evidence="4" id="KW-0503">Monooxygenase</keyword>
<dbReference type="GO" id="GO:0005506">
    <property type="term" value="F:iron ion binding"/>
    <property type="evidence" value="ECO:0007669"/>
    <property type="project" value="InterPro"/>
</dbReference>
<keyword evidence="6" id="KW-1185">Reference proteome</keyword>
<dbReference type="GO" id="GO:0020037">
    <property type="term" value="F:heme binding"/>
    <property type="evidence" value="ECO:0007669"/>
    <property type="project" value="InterPro"/>
</dbReference>
<dbReference type="PRINTS" id="PR00463">
    <property type="entry name" value="EP450I"/>
</dbReference>
<evidence type="ECO:0000256" key="1">
    <source>
        <dbReference type="ARBA" id="ARBA00010617"/>
    </source>
</evidence>
<reference evidence="5 6" key="1">
    <citation type="journal article" date="2018" name="Gigascience">
        <title>Genomes of trombidid mites reveal novel predicted allergens and laterally-transferred genes associated with secondary metabolism.</title>
        <authorList>
            <person name="Dong X."/>
            <person name="Chaisiri K."/>
            <person name="Xia D."/>
            <person name="Armstrong S.D."/>
            <person name="Fang Y."/>
            <person name="Donnelly M.J."/>
            <person name="Kadowaki T."/>
            <person name="McGarry J.W."/>
            <person name="Darby A.C."/>
            <person name="Makepeace B.L."/>
        </authorList>
    </citation>
    <scope>NUCLEOTIDE SEQUENCE [LARGE SCALE GENOMIC DNA]</scope>
    <source>
        <strain evidence="5">UoL-UT</strain>
    </source>
</reference>
<keyword evidence="4" id="KW-0560">Oxidoreductase</keyword>
<dbReference type="InterPro" id="IPR036396">
    <property type="entry name" value="Cyt_P450_sf"/>
</dbReference>
<dbReference type="AlphaFoldDB" id="A0A443S173"/>
<name>A0A443S173_9ACAR</name>
<dbReference type="Gene3D" id="1.10.630.10">
    <property type="entry name" value="Cytochrome P450"/>
    <property type="match status" value="2"/>
</dbReference>
<dbReference type="GO" id="GO:0004497">
    <property type="term" value="F:monooxygenase activity"/>
    <property type="evidence" value="ECO:0007669"/>
    <property type="project" value="UniProtKB-KW"/>
</dbReference>
<dbReference type="OrthoDB" id="6507093at2759"/>
<protein>
    <submittedName>
        <fullName evidence="5">Cytochrome P450 2U1-like isoform X2</fullName>
    </submittedName>
</protein>
<gene>
    <name evidence="5" type="ORF">B4U80_11895</name>
</gene>
<keyword evidence="2" id="KW-0479">Metal-binding</keyword>
<dbReference type="SUPFAM" id="SSF48264">
    <property type="entry name" value="Cytochrome P450"/>
    <property type="match status" value="1"/>
</dbReference>
<dbReference type="STRING" id="299467.A0A443S173"/>
<dbReference type="InterPro" id="IPR002401">
    <property type="entry name" value="Cyt_P450_E_grp-I"/>
</dbReference>
<dbReference type="Proteomes" id="UP000288716">
    <property type="component" value="Unassembled WGS sequence"/>
</dbReference>
<evidence type="ECO:0000256" key="4">
    <source>
        <dbReference type="ARBA" id="ARBA00023033"/>
    </source>
</evidence>
<evidence type="ECO:0000256" key="2">
    <source>
        <dbReference type="ARBA" id="ARBA00022723"/>
    </source>
</evidence>
<organism evidence="5 6">
    <name type="scientific">Leptotrombidium deliense</name>
    <dbReference type="NCBI Taxonomy" id="299467"/>
    <lineage>
        <taxon>Eukaryota</taxon>
        <taxon>Metazoa</taxon>
        <taxon>Ecdysozoa</taxon>
        <taxon>Arthropoda</taxon>
        <taxon>Chelicerata</taxon>
        <taxon>Arachnida</taxon>
        <taxon>Acari</taxon>
        <taxon>Acariformes</taxon>
        <taxon>Trombidiformes</taxon>
        <taxon>Prostigmata</taxon>
        <taxon>Anystina</taxon>
        <taxon>Parasitengona</taxon>
        <taxon>Trombiculoidea</taxon>
        <taxon>Trombiculidae</taxon>
        <taxon>Leptotrombidium</taxon>
    </lineage>
</organism>
<dbReference type="Pfam" id="PF00067">
    <property type="entry name" value="p450"/>
    <property type="match status" value="2"/>
</dbReference>
<sequence>MSGPLVQIYVNLKHNFLRGFKQCKKEYFDEIQKIIDERLQTFDESNCRCMLDYYLKEQKGVNGKHFDMDTLKGMVLQLFFGGTLTTAFDLYNMLQQMALNSSIQEKVYKEIEDVIGDGSVMYSDIMRMPYTHAVISETQRFSSSVSFTSLHVSTGVPYSVGCRRCPGAKLADVTIFIGFVTLLQEFEWKIPQNSSEFGMLSSVPRSK</sequence>
<accession>A0A443S173</accession>
<evidence type="ECO:0000313" key="5">
    <source>
        <dbReference type="EMBL" id="RWS21275.1"/>
    </source>
</evidence>
<comment type="caution">
    <text evidence="5">The sequence shown here is derived from an EMBL/GenBank/DDBJ whole genome shotgun (WGS) entry which is preliminary data.</text>
</comment>
<dbReference type="PANTHER" id="PTHR24300:SF397">
    <property type="entry name" value="CYTOCHROME P450 2U1"/>
    <property type="match status" value="1"/>
</dbReference>
<dbReference type="InterPro" id="IPR001128">
    <property type="entry name" value="Cyt_P450"/>
</dbReference>
<dbReference type="EMBL" id="NCKV01012949">
    <property type="protein sequence ID" value="RWS21275.1"/>
    <property type="molecule type" value="Genomic_DNA"/>
</dbReference>
<dbReference type="GO" id="GO:0016705">
    <property type="term" value="F:oxidoreductase activity, acting on paired donors, with incorporation or reduction of molecular oxygen"/>
    <property type="evidence" value="ECO:0007669"/>
    <property type="project" value="InterPro"/>
</dbReference>